<evidence type="ECO:0000256" key="2">
    <source>
        <dbReference type="PIRSR" id="PIRSR006232-1"/>
    </source>
</evidence>
<evidence type="ECO:0000313" key="6">
    <source>
        <dbReference type="Proteomes" id="UP001178281"/>
    </source>
</evidence>
<evidence type="ECO:0000256" key="1">
    <source>
        <dbReference type="ARBA" id="ARBA00008416"/>
    </source>
</evidence>
<dbReference type="Proteomes" id="UP001178281">
    <property type="component" value="Unassembled WGS sequence"/>
</dbReference>
<comment type="cofactor">
    <cofactor evidence="2">
        <name>Fe cation</name>
        <dbReference type="ChEBI" id="CHEBI:24875"/>
    </cofactor>
    <text evidence="2">Binds 1 Fe cation per subunit.</text>
</comment>
<dbReference type="Gene3D" id="2.60.120.10">
    <property type="entry name" value="Jelly Rolls"/>
    <property type="match status" value="1"/>
</dbReference>
<dbReference type="EMBL" id="JAUTIX010000001">
    <property type="protein sequence ID" value="MDP0397108.1"/>
    <property type="molecule type" value="Genomic_DNA"/>
</dbReference>
<dbReference type="PIRSF" id="PIRSF006232">
    <property type="entry name" value="Pirin"/>
    <property type="match status" value="1"/>
</dbReference>
<evidence type="ECO:0000259" key="4">
    <source>
        <dbReference type="Pfam" id="PF02678"/>
    </source>
</evidence>
<dbReference type="SUPFAM" id="SSF51182">
    <property type="entry name" value="RmlC-like cupins"/>
    <property type="match status" value="1"/>
</dbReference>
<dbReference type="Pfam" id="PF02678">
    <property type="entry name" value="Pirin"/>
    <property type="match status" value="1"/>
</dbReference>
<dbReference type="AlphaFoldDB" id="A0AA90NDB6"/>
<keyword evidence="2" id="KW-0408">Iron</keyword>
<dbReference type="InterPro" id="IPR014710">
    <property type="entry name" value="RmlC-like_jellyroll"/>
</dbReference>
<dbReference type="InterPro" id="IPR012093">
    <property type="entry name" value="Pirin"/>
</dbReference>
<dbReference type="PANTHER" id="PTHR43212">
    <property type="entry name" value="QUERCETIN 2,3-DIOXYGENASE"/>
    <property type="match status" value="1"/>
</dbReference>
<feature type="domain" description="Pirin N-terminal" evidence="4">
    <location>
        <begin position="11"/>
        <end position="122"/>
    </location>
</feature>
<protein>
    <submittedName>
        <fullName evidence="5">Pirin family protein</fullName>
    </submittedName>
</protein>
<name>A0AA90NDB6_9ACTN</name>
<comment type="similarity">
    <text evidence="1 3">Belongs to the pirin family.</text>
</comment>
<dbReference type="CDD" id="cd02910">
    <property type="entry name" value="cupin_Yhhw_N"/>
    <property type="match status" value="1"/>
</dbReference>
<keyword evidence="6" id="KW-1185">Reference proteome</keyword>
<dbReference type="PANTHER" id="PTHR43212:SF3">
    <property type="entry name" value="QUERCETIN 2,3-DIOXYGENASE"/>
    <property type="match status" value="1"/>
</dbReference>
<evidence type="ECO:0000256" key="3">
    <source>
        <dbReference type="RuleBase" id="RU003457"/>
    </source>
</evidence>
<comment type="caution">
    <text evidence="5">The sequence shown here is derived from an EMBL/GenBank/DDBJ whole genome shotgun (WGS) entry which is preliminary data.</text>
</comment>
<feature type="binding site" evidence="2">
    <location>
        <position position="101"/>
    </location>
    <ligand>
        <name>Fe cation</name>
        <dbReference type="ChEBI" id="CHEBI:24875"/>
    </ligand>
</feature>
<dbReference type="RefSeq" id="WP_305110369.1">
    <property type="nucleotide sequence ID" value="NZ_JAUTIX010000001.1"/>
</dbReference>
<sequence length="241" mass="25065">MHLLVPAADRAASEMPGVRSHHCFSFGDHYDPANTHHGVLLACNAEKVSAGRGFDTHPHRAVEIVTWVLGGALVHQDSEGHAGIVYPGLAQRMSAGTGILHSERNDRPEPAGADVRFVQMWLLPDEAGAAPSYEQREVGDELAAGALVTVASGDPARDAAIRIGSRGATLHAARLRPGAVVDLPDAPFGHLYLAAGSAVADGTGPLSDGDSLRTVDDGARVTAGAAGAELLYWEMHARLGG</sequence>
<dbReference type="InterPro" id="IPR003829">
    <property type="entry name" value="Pirin_N_dom"/>
</dbReference>
<dbReference type="InterPro" id="IPR011051">
    <property type="entry name" value="RmlC_Cupin_sf"/>
</dbReference>
<accession>A0AA90NDB6</accession>
<feature type="binding site" evidence="2">
    <location>
        <position position="103"/>
    </location>
    <ligand>
        <name>Fe cation</name>
        <dbReference type="ChEBI" id="CHEBI:24875"/>
    </ligand>
</feature>
<gene>
    <name evidence="5" type="ORF">Q7X28_04135</name>
</gene>
<feature type="binding site" evidence="2">
    <location>
        <position position="59"/>
    </location>
    <ligand>
        <name>Fe cation</name>
        <dbReference type="ChEBI" id="CHEBI:24875"/>
    </ligand>
</feature>
<reference evidence="5" key="1">
    <citation type="submission" date="2023-08" db="EMBL/GenBank/DDBJ databases">
        <title>The draft genome of Tsukamurella strandjordii strain 050030.</title>
        <authorList>
            <person name="Zhao F."/>
            <person name="Feng Y."/>
            <person name="Zong Z."/>
        </authorList>
    </citation>
    <scope>NUCLEOTIDE SEQUENCE</scope>
    <source>
        <strain evidence="5">050030</strain>
    </source>
</reference>
<organism evidence="5 6">
    <name type="scientific">Tsukamurella strandjordii</name>
    <dbReference type="NCBI Taxonomy" id="147577"/>
    <lineage>
        <taxon>Bacteria</taxon>
        <taxon>Bacillati</taxon>
        <taxon>Actinomycetota</taxon>
        <taxon>Actinomycetes</taxon>
        <taxon>Mycobacteriales</taxon>
        <taxon>Tsukamurellaceae</taxon>
        <taxon>Tsukamurella</taxon>
    </lineage>
</organism>
<proteinExistence type="inferred from homology"/>
<feature type="binding site" evidence="2">
    <location>
        <position position="57"/>
    </location>
    <ligand>
        <name>Fe cation</name>
        <dbReference type="ChEBI" id="CHEBI:24875"/>
    </ligand>
</feature>
<evidence type="ECO:0000313" key="5">
    <source>
        <dbReference type="EMBL" id="MDP0397108.1"/>
    </source>
</evidence>
<keyword evidence="2" id="KW-0479">Metal-binding</keyword>
<dbReference type="GO" id="GO:0046872">
    <property type="term" value="F:metal ion binding"/>
    <property type="evidence" value="ECO:0007669"/>
    <property type="project" value="UniProtKB-KW"/>
</dbReference>